<accession>A0A812CK86</accession>
<comment type="caution">
    <text evidence="2">The sequence shown here is derived from an EMBL/GenBank/DDBJ whole genome shotgun (WGS) entry which is preliminary data.</text>
</comment>
<protein>
    <submittedName>
        <fullName evidence="2">Uncharacterized protein</fullName>
    </submittedName>
</protein>
<dbReference type="Proteomes" id="UP000597762">
    <property type="component" value="Unassembled WGS sequence"/>
</dbReference>
<dbReference type="EMBL" id="CAHIKZ030001627">
    <property type="protein sequence ID" value="CAE1270088.1"/>
    <property type="molecule type" value="Genomic_DNA"/>
</dbReference>
<sequence length="286" mass="32601">MNSISVRSNTFNILGLVPIHSTNTTKETTELRSATNNLKLQYLVTNASVDLKVYNNCNQEEVVMEIMLETFSQQNNLTAIIGPSKKNVIHKVTQFLDTIPARVLHIVYNPVIVSKEYLHNIAPSVSLVADLLVNLMLKMKWNYIAKIENKQVLVGSYGNELNLNSKIKTQNSFCVKKCKKQRIFDDDGNSRIQNYSLLRIENIDPPKFEKLATFDSTTWEIKKWNELASLTSTCDTEDSCTVCYVKTDNVYTVFVILCIVTTFSILVVSGIFVWKKKENLPCRRKS</sequence>
<reference evidence="2" key="1">
    <citation type="submission" date="2021-01" db="EMBL/GenBank/DDBJ databases">
        <authorList>
            <person name="Li R."/>
            <person name="Bekaert M."/>
        </authorList>
    </citation>
    <scope>NUCLEOTIDE SEQUENCE</scope>
    <source>
        <strain evidence="2">Farmed</strain>
    </source>
</reference>
<keyword evidence="1" id="KW-0472">Membrane</keyword>
<organism evidence="2 3">
    <name type="scientific">Acanthosepion pharaonis</name>
    <name type="common">Pharaoh cuttlefish</name>
    <name type="synonym">Sepia pharaonis</name>
    <dbReference type="NCBI Taxonomy" id="158019"/>
    <lineage>
        <taxon>Eukaryota</taxon>
        <taxon>Metazoa</taxon>
        <taxon>Spiralia</taxon>
        <taxon>Lophotrochozoa</taxon>
        <taxon>Mollusca</taxon>
        <taxon>Cephalopoda</taxon>
        <taxon>Coleoidea</taxon>
        <taxon>Decapodiformes</taxon>
        <taxon>Sepiida</taxon>
        <taxon>Sepiina</taxon>
        <taxon>Sepiidae</taxon>
        <taxon>Acanthosepion</taxon>
    </lineage>
</organism>
<evidence type="ECO:0000313" key="2">
    <source>
        <dbReference type="EMBL" id="CAE1270088.1"/>
    </source>
</evidence>
<keyword evidence="1" id="KW-1133">Transmembrane helix</keyword>
<keyword evidence="1" id="KW-0812">Transmembrane</keyword>
<keyword evidence="3" id="KW-1185">Reference proteome</keyword>
<name>A0A812CK86_ACAPH</name>
<gene>
    <name evidence="2" type="ORF">SPHA_36910</name>
</gene>
<dbReference type="SUPFAM" id="SSF53822">
    <property type="entry name" value="Periplasmic binding protein-like I"/>
    <property type="match status" value="1"/>
</dbReference>
<dbReference type="InterPro" id="IPR028082">
    <property type="entry name" value="Peripla_BP_I"/>
</dbReference>
<dbReference type="AlphaFoldDB" id="A0A812CK86"/>
<evidence type="ECO:0000256" key="1">
    <source>
        <dbReference type="SAM" id="Phobius"/>
    </source>
</evidence>
<feature type="transmembrane region" description="Helical" evidence="1">
    <location>
        <begin position="250"/>
        <end position="274"/>
    </location>
</feature>
<dbReference type="Gene3D" id="3.40.50.2300">
    <property type="match status" value="2"/>
</dbReference>
<proteinExistence type="predicted"/>
<evidence type="ECO:0000313" key="3">
    <source>
        <dbReference type="Proteomes" id="UP000597762"/>
    </source>
</evidence>